<accession>A0A150PCL6</accession>
<dbReference type="Proteomes" id="UP000075420">
    <property type="component" value="Unassembled WGS sequence"/>
</dbReference>
<reference evidence="1 2" key="1">
    <citation type="submission" date="2014-02" db="EMBL/GenBank/DDBJ databases">
        <title>The small core and large imbalanced accessory genome model reveals a collaborative survival strategy of Sorangium cellulosum strains in nature.</title>
        <authorList>
            <person name="Han K."/>
            <person name="Peng R."/>
            <person name="Blom J."/>
            <person name="Li Y.-Z."/>
        </authorList>
    </citation>
    <scope>NUCLEOTIDE SEQUENCE [LARGE SCALE GENOMIC DNA]</scope>
    <source>
        <strain evidence="1 2">So0157-25</strain>
    </source>
</reference>
<name>A0A150PCL6_SORCE</name>
<dbReference type="AlphaFoldDB" id="A0A150PCL6"/>
<dbReference type="EMBL" id="JELY01002222">
    <property type="protein sequence ID" value="KYF53238.1"/>
    <property type="molecule type" value="Genomic_DNA"/>
</dbReference>
<sequence length="399" mass="42340">MGTREGDGINGKYLLIEVPNFNDAASEAEAMGSYLRLGAVKDPSLAANPSAPRATGEDLAARVTSFIDDTRKRDGCPSFIPEAERQAETAKLHTKGGWRDHSDGNRITTTRGDKVEVIKGNYRMLVLGRQEDTAGWDVSGGHIQDATDLWTAATTIEWVQNYNGTWKVTEKTEKGDVDTTYHGDTFDRFYGNKQTSITGSEAPTAERPNPTCLSSTWAQRIESYTGSAACPVPQILDETWADQIASKTNATSISDETTAQTISSTTSATSISDETAASTVSSTTTASLVSDTTIGEVQSVTIGNTSDITIGNAASITVGATEDVTIGGLVELTIAAMLEVSLTAGVSINMGPKAELNLTNRQELSQFRTNVKNICSSVSSAESVSTGAYNLMSGVINLF</sequence>
<comment type="caution">
    <text evidence="1">The sequence shown here is derived from an EMBL/GenBank/DDBJ whole genome shotgun (WGS) entry which is preliminary data.</text>
</comment>
<proteinExistence type="predicted"/>
<organism evidence="1 2">
    <name type="scientific">Sorangium cellulosum</name>
    <name type="common">Polyangium cellulosum</name>
    <dbReference type="NCBI Taxonomy" id="56"/>
    <lineage>
        <taxon>Bacteria</taxon>
        <taxon>Pseudomonadati</taxon>
        <taxon>Myxococcota</taxon>
        <taxon>Polyangia</taxon>
        <taxon>Polyangiales</taxon>
        <taxon>Polyangiaceae</taxon>
        <taxon>Sorangium</taxon>
    </lineage>
</organism>
<protein>
    <submittedName>
        <fullName evidence="1">Uncharacterized protein</fullName>
    </submittedName>
</protein>
<evidence type="ECO:0000313" key="2">
    <source>
        <dbReference type="Proteomes" id="UP000075420"/>
    </source>
</evidence>
<evidence type="ECO:0000313" key="1">
    <source>
        <dbReference type="EMBL" id="KYF53238.1"/>
    </source>
</evidence>
<gene>
    <name evidence="1" type="ORF">BE08_14685</name>
</gene>